<name>A0A2P2P459_RHIMU</name>
<dbReference type="EMBL" id="GGEC01069060">
    <property type="protein sequence ID" value="MBX49544.1"/>
    <property type="molecule type" value="Transcribed_RNA"/>
</dbReference>
<reference evidence="2" key="1">
    <citation type="submission" date="2018-02" db="EMBL/GenBank/DDBJ databases">
        <title>Rhizophora mucronata_Transcriptome.</title>
        <authorList>
            <person name="Meera S.P."/>
            <person name="Sreeshan A."/>
            <person name="Augustine A."/>
        </authorList>
    </citation>
    <scope>NUCLEOTIDE SEQUENCE</scope>
    <source>
        <tissue evidence="2">Leaf</tissue>
    </source>
</reference>
<organism evidence="2">
    <name type="scientific">Rhizophora mucronata</name>
    <name type="common">Asiatic mangrove</name>
    <dbReference type="NCBI Taxonomy" id="61149"/>
    <lineage>
        <taxon>Eukaryota</taxon>
        <taxon>Viridiplantae</taxon>
        <taxon>Streptophyta</taxon>
        <taxon>Embryophyta</taxon>
        <taxon>Tracheophyta</taxon>
        <taxon>Spermatophyta</taxon>
        <taxon>Magnoliopsida</taxon>
        <taxon>eudicotyledons</taxon>
        <taxon>Gunneridae</taxon>
        <taxon>Pentapetalae</taxon>
        <taxon>rosids</taxon>
        <taxon>fabids</taxon>
        <taxon>Malpighiales</taxon>
        <taxon>Rhizophoraceae</taxon>
        <taxon>Rhizophora</taxon>
    </lineage>
</organism>
<feature type="compositionally biased region" description="Polar residues" evidence="1">
    <location>
        <begin position="1"/>
        <end position="16"/>
    </location>
</feature>
<dbReference type="AlphaFoldDB" id="A0A2P2P459"/>
<evidence type="ECO:0000313" key="2">
    <source>
        <dbReference type="EMBL" id="MBX49544.1"/>
    </source>
</evidence>
<accession>A0A2P2P459</accession>
<protein>
    <submittedName>
        <fullName evidence="2">Uncharacterized protein</fullName>
    </submittedName>
</protein>
<sequence length="36" mass="3960">MNKSRTAMPITISQQIAKKPQIPRSPNAGLHAAHQH</sequence>
<feature type="region of interest" description="Disordered" evidence="1">
    <location>
        <begin position="1"/>
        <end position="36"/>
    </location>
</feature>
<proteinExistence type="predicted"/>
<evidence type="ECO:0000256" key="1">
    <source>
        <dbReference type="SAM" id="MobiDB-lite"/>
    </source>
</evidence>